<reference evidence="1" key="1">
    <citation type="submission" date="2020-06" db="EMBL/GenBank/DDBJ databases">
        <authorList>
            <person name="Li T."/>
            <person name="Hu X."/>
            <person name="Zhang T."/>
            <person name="Song X."/>
            <person name="Zhang H."/>
            <person name="Dai N."/>
            <person name="Sheng W."/>
            <person name="Hou X."/>
            <person name="Wei L."/>
        </authorList>
    </citation>
    <scope>NUCLEOTIDE SEQUENCE</scope>
    <source>
        <strain evidence="1">G02</strain>
        <tissue evidence="1">Leaf</tissue>
    </source>
</reference>
<protein>
    <submittedName>
        <fullName evidence="1">Uncharacterized protein</fullName>
    </submittedName>
</protein>
<dbReference type="AlphaFoldDB" id="A0AAW2MYS8"/>
<gene>
    <name evidence="1" type="ORF">Sradi_4876300</name>
</gene>
<organism evidence="1">
    <name type="scientific">Sesamum radiatum</name>
    <name type="common">Black benniseed</name>
    <dbReference type="NCBI Taxonomy" id="300843"/>
    <lineage>
        <taxon>Eukaryota</taxon>
        <taxon>Viridiplantae</taxon>
        <taxon>Streptophyta</taxon>
        <taxon>Embryophyta</taxon>
        <taxon>Tracheophyta</taxon>
        <taxon>Spermatophyta</taxon>
        <taxon>Magnoliopsida</taxon>
        <taxon>eudicotyledons</taxon>
        <taxon>Gunneridae</taxon>
        <taxon>Pentapetalae</taxon>
        <taxon>asterids</taxon>
        <taxon>lamiids</taxon>
        <taxon>Lamiales</taxon>
        <taxon>Pedaliaceae</taxon>
        <taxon>Sesamum</taxon>
    </lineage>
</organism>
<reference evidence="1" key="2">
    <citation type="journal article" date="2024" name="Plant">
        <title>Genomic evolution and insights into agronomic trait innovations of Sesamum species.</title>
        <authorList>
            <person name="Miao H."/>
            <person name="Wang L."/>
            <person name="Qu L."/>
            <person name="Liu H."/>
            <person name="Sun Y."/>
            <person name="Le M."/>
            <person name="Wang Q."/>
            <person name="Wei S."/>
            <person name="Zheng Y."/>
            <person name="Lin W."/>
            <person name="Duan Y."/>
            <person name="Cao H."/>
            <person name="Xiong S."/>
            <person name="Wang X."/>
            <person name="Wei L."/>
            <person name="Li C."/>
            <person name="Ma Q."/>
            <person name="Ju M."/>
            <person name="Zhao R."/>
            <person name="Li G."/>
            <person name="Mu C."/>
            <person name="Tian Q."/>
            <person name="Mei H."/>
            <person name="Zhang T."/>
            <person name="Gao T."/>
            <person name="Zhang H."/>
        </authorList>
    </citation>
    <scope>NUCLEOTIDE SEQUENCE</scope>
    <source>
        <strain evidence="1">G02</strain>
    </source>
</reference>
<accession>A0AAW2MYS8</accession>
<sequence length="126" mass="14033">MTITKPPVTFCVQNPVTNHVKPSVVHKIIPQPMVPKVVEEVARPSTSPDIPISRPTDNGKGKEIVIYNPFNALMIDEDCVGEDIIDYSHQGPKQTLQLVLHDECECLERERSQPSRRSSGGEGFDQ</sequence>
<dbReference type="EMBL" id="JACGWJ010000021">
    <property type="protein sequence ID" value="KAL0336644.1"/>
    <property type="molecule type" value="Genomic_DNA"/>
</dbReference>
<proteinExistence type="predicted"/>
<name>A0AAW2MYS8_SESRA</name>
<comment type="caution">
    <text evidence="1">The sequence shown here is derived from an EMBL/GenBank/DDBJ whole genome shotgun (WGS) entry which is preliminary data.</text>
</comment>
<evidence type="ECO:0000313" key="1">
    <source>
        <dbReference type="EMBL" id="KAL0336644.1"/>
    </source>
</evidence>